<dbReference type="InterPro" id="IPR023603">
    <property type="entry name" value="Low_specificity_L-TA-like"/>
</dbReference>
<comment type="cofactor">
    <cofactor evidence="1">
        <name>pyridoxal 5'-phosphate</name>
        <dbReference type="ChEBI" id="CHEBI:597326"/>
    </cofactor>
</comment>
<comment type="caution">
    <text evidence="11">The sequence shown here is derived from an EMBL/GenBank/DDBJ whole genome shotgun (WGS) entry which is preliminary data.</text>
</comment>
<dbReference type="EMBL" id="BSXU01000191">
    <property type="protein sequence ID" value="GMG19725.1"/>
    <property type="molecule type" value="Genomic_DNA"/>
</dbReference>
<dbReference type="InterPro" id="IPR015421">
    <property type="entry name" value="PyrdxlP-dep_Trfase_major"/>
</dbReference>
<dbReference type="SUPFAM" id="SSF53383">
    <property type="entry name" value="PLP-dependent transferases"/>
    <property type="match status" value="1"/>
</dbReference>
<sequence length="382" mass="42025">MPAAEIQYECHNEFRSDTFTVPTPAMIASVATCSVGDSVYKEDKDTLALEAKIANMAQKEAALFCVSGTLSNQIALRAHLNQPPHRILCDFRGHVYAHEAGGLATLSQAMVTPVIPSNGTYLTLEDIIDNYIPDDGDIHMAPTKVVSLENTIHGIIMPIEEIERISYWCRENNVKLHLDGARLWNASAETGVSIADYCKYFDTVSLCLSKTLGAPIGSILVGEKRLIEKANHFKKQNGGGIRQAGMLARMASIAVDENFSKLHQAHLYALDVAKFCEANGMTLECPCDTNFVFLDPKKVKINPSVLAACAKKNDVKVMGNRFAFHFQNSLVAIENLKKTLLEAYQDSLANPYVSRGAVRLYRSVSQSSESTVVSPEDHKEKK</sequence>
<proteinExistence type="inferred from homology"/>
<evidence type="ECO:0000256" key="3">
    <source>
        <dbReference type="ARBA" id="ARBA00022898"/>
    </source>
</evidence>
<dbReference type="Gene3D" id="3.40.640.10">
    <property type="entry name" value="Type I PLP-dependent aspartate aminotransferase-like (Major domain)"/>
    <property type="match status" value="1"/>
</dbReference>
<keyword evidence="12" id="KW-1185">Reference proteome</keyword>
<evidence type="ECO:0000256" key="8">
    <source>
        <dbReference type="ARBA" id="ARBA00066573"/>
    </source>
</evidence>
<dbReference type="Pfam" id="PF01212">
    <property type="entry name" value="Beta_elim_lyase"/>
    <property type="match status" value="1"/>
</dbReference>
<name>A0A9W6YR59_AMBMO</name>
<evidence type="ECO:0000256" key="9">
    <source>
        <dbReference type="PIRSR" id="PIRSR017617-1"/>
    </source>
</evidence>
<evidence type="ECO:0000256" key="4">
    <source>
        <dbReference type="ARBA" id="ARBA00023239"/>
    </source>
</evidence>
<dbReference type="GO" id="GO:0006545">
    <property type="term" value="P:glycine biosynthetic process"/>
    <property type="evidence" value="ECO:0007669"/>
    <property type="project" value="TreeGrafter"/>
</dbReference>
<dbReference type="PANTHER" id="PTHR48097:SF9">
    <property type="entry name" value="L-THREONINE ALDOLASE"/>
    <property type="match status" value="1"/>
</dbReference>
<evidence type="ECO:0000259" key="10">
    <source>
        <dbReference type="Pfam" id="PF01212"/>
    </source>
</evidence>
<accession>A0A9W6YR59</accession>
<dbReference type="NCBIfam" id="NF041359">
    <property type="entry name" value="GntG_guanitoxin"/>
    <property type="match status" value="1"/>
</dbReference>
<keyword evidence="4" id="KW-0456">Lyase</keyword>
<evidence type="ECO:0000256" key="5">
    <source>
        <dbReference type="ARBA" id="ARBA00050410"/>
    </source>
</evidence>
<evidence type="ECO:0000313" key="12">
    <source>
        <dbReference type="Proteomes" id="UP001165063"/>
    </source>
</evidence>
<evidence type="ECO:0000256" key="1">
    <source>
        <dbReference type="ARBA" id="ARBA00001933"/>
    </source>
</evidence>
<comment type="pathway">
    <text evidence="7">Amino-acid degradation; L-threonine degradation via aldolase pathway; acetaldehyde and glycine from L-threonine: step 1/1.</text>
</comment>
<evidence type="ECO:0000313" key="11">
    <source>
        <dbReference type="EMBL" id="GMG19725.1"/>
    </source>
</evidence>
<dbReference type="PANTHER" id="PTHR48097">
    <property type="entry name" value="L-THREONINE ALDOLASE-RELATED"/>
    <property type="match status" value="1"/>
</dbReference>
<dbReference type="OrthoDB" id="10261951at2759"/>
<dbReference type="InterPro" id="IPR015424">
    <property type="entry name" value="PyrdxlP-dep_Trfase"/>
</dbReference>
<feature type="modified residue" description="N6-(pyridoxal phosphate)lysine" evidence="9">
    <location>
        <position position="210"/>
    </location>
</feature>
<evidence type="ECO:0000256" key="7">
    <source>
        <dbReference type="ARBA" id="ARBA00060555"/>
    </source>
</evidence>
<dbReference type="FunFam" id="3.40.640.10:FF:000030">
    <property type="entry name" value="Low-specificity L-threonine aldolase"/>
    <property type="match status" value="1"/>
</dbReference>
<feature type="domain" description="Aromatic amino acid beta-eliminating lyase/threonine aldolase" evidence="10">
    <location>
        <begin position="13"/>
        <end position="295"/>
    </location>
</feature>
<organism evidence="11 12">
    <name type="scientific">Ambrosiozyma monospora</name>
    <name type="common">Yeast</name>
    <name type="synonym">Endomycopsis monosporus</name>
    <dbReference type="NCBI Taxonomy" id="43982"/>
    <lineage>
        <taxon>Eukaryota</taxon>
        <taxon>Fungi</taxon>
        <taxon>Dikarya</taxon>
        <taxon>Ascomycota</taxon>
        <taxon>Saccharomycotina</taxon>
        <taxon>Pichiomycetes</taxon>
        <taxon>Pichiales</taxon>
        <taxon>Pichiaceae</taxon>
        <taxon>Ambrosiozyma</taxon>
    </lineage>
</organism>
<dbReference type="EC" id="4.1.2.48" evidence="8"/>
<dbReference type="GO" id="GO:0005829">
    <property type="term" value="C:cytosol"/>
    <property type="evidence" value="ECO:0007669"/>
    <property type="project" value="TreeGrafter"/>
</dbReference>
<comment type="catalytic activity">
    <reaction evidence="5">
        <text>L-threonine = acetaldehyde + glycine</text>
        <dbReference type="Rhea" id="RHEA:19625"/>
        <dbReference type="ChEBI" id="CHEBI:15343"/>
        <dbReference type="ChEBI" id="CHEBI:57305"/>
        <dbReference type="ChEBI" id="CHEBI:57926"/>
        <dbReference type="EC" id="4.1.2.48"/>
    </reaction>
</comment>
<dbReference type="InterPro" id="IPR001597">
    <property type="entry name" value="ArAA_b-elim_lyase/Thr_aldolase"/>
</dbReference>
<comment type="similarity">
    <text evidence="2">Belongs to the threonine aldolase family.</text>
</comment>
<dbReference type="GO" id="GO:0006567">
    <property type="term" value="P:L-threonine catabolic process"/>
    <property type="evidence" value="ECO:0007669"/>
    <property type="project" value="TreeGrafter"/>
</dbReference>
<keyword evidence="3" id="KW-0663">Pyridoxal phosphate</keyword>
<reference evidence="11" key="1">
    <citation type="submission" date="2023-04" db="EMBL/GenBank/DDBJ databases">
        <title>Ambrosiozyma monospora NBRC 1965.</title>
        <authorList>
            <person name="Ichikawa N."/>
            <person name="Sato H."/>
            <person name="Tonouchi N."/>
        </authorList>
    </citation>
    <scope>NUCLEOTIDE SEQUENCE</scope>
    <source>
        <strain evidence="11">NBRC 1965</strain>
    </source>
</reference>
<dbReference type="AlphaFoldDB" id="A0A9W6YR59"/>
<gene>
    <name evidence="11" type="ORF">Amon01_000068400</name>
</gene>
<protein>
    <recommendedName>
        <fullName evidence="8">low-specificity L-threonine aldolase</fullName>
        <ecNumber evidence="8">4.1.2.48</ecNumber>
    </recommendedName>
</protein>
<evidence type="ECO:0000256" key="6">
    <source>
        <dbReference type="ARBA" id="ARBA00050939"/>
    </source>
</evidence>
<dbReference type="PIRSF" id="PIRSF017617">
    <property type="entry name" value="Thr_aldolase"/>
    <property type="match status" value="1"/>
</dbReference>
<dbReference type="Proteomes" id="UP001165063">
    <property type="component" value="Unassembled WGS sequence"/>
</dbReference>
<evidence type="ECO:0000256" key="2">
    <source>
        <dbReference type="ARBA" id="ARBA00006966"/>
    </source>
</evidence>
<comment type="catalytic activity">
    <reaction evidence="6">
        <text>L-allo-threonine = acetaldehyde + glycine</text>
        <dbReference type="Rhea" id="RHEA:26209"/>
        <dbReference type="ChEBI" id="CHEBI:15343"/>
        <dbReference type="ChEBI" id="CHEBI:57305"/>
        <dbReference type="ChEBI" id="CHEBI:58585"/>
        <dbReference type="EC" id="4.1.2.48"/>
    </reaction>
</comment>
<dbReference type="GO" id="GO:0008732">
    <property type="term" value="F:L-allo-threonine aldolase activity"/>
    <property type="evidence" value="ECO:0007669"/>
    <property type="project" value="TreeGrafter"/>
</dbReference>